<dbReference type="InterPro" id="IPR003661">
    <property type="entry name" value="HisK_dim/P_dom"/>
</dbReference>
<dbReference type="GO" id="GO:0016020">
    <property type="term" value="C:membrane"/>
    <property type="evidence" value="ECO:0007669"/>
    <property type="project" value="UniProtKB-SubCell"/>
</dbReference>
<keyword evidence="5" id="KW-0808">Transferase</keyword>
<dbReference type="FunFam" id="3.30.565.10:FF:000006">
    <property type="entry name" value="Sensor histidine kinase WalK"/>
    <property type="match status" value="1"/>
</dbReference>
<dbReference type="STRING" id="1962263.BS637_10690"/>
<dbReference type="Pfam" id="PF00512">
    <property type="entry name" value="HisKA"/>
    <property type="match status" value="1"/>
</dbReference>
<keyword evidence="6 11" id="KW-0418">Kinase</keyword>
<dbReference type="GO" id="GO:0000155">
    <property type="term" value="F:phosphorelay sensor kinase activity"/>
    <property type="evidence" value="ECO:0007669"/>
    <property type="project" value="InterPro"/>
</dbReference>
<feature type="transmembrane region" description="Helical" evidence="9">
    <location>
        <begin position="20"/>
        <end position="38"/>
    </location>
</feature>
<sequence length="502" mass="58367">MESRTTIIIKDHHKVAKNFLPIKFILINIAIIFVYLSHVKSNLGILYITMVEGIIVNNIMYGFSSRDMKKFRNKLNNGYNNKTKIYKNFINNIISPIILLKDEKIYFMNDEAKKFIKIKKNINFNNINIYEYLEEKFYKERLLKIDNIKKSDGNSTGVTYLNEKLILKNGEILKVDLRCFVLKLNDEEFVSISIKNNSLLQENKKLYQELEKNKVKYSEKIKFYNENKKLYEELENVKTEHRERAEFYANISHDLKTPINIIYSAIQVMNIALNNKRIDTIEKYIGIIKQNCYRLLRLVNNIVNTNKIESGCCKVKLSNNNIVSLVEDIVTSVSTYVENNNMDIIFDTNTEEKIIACDKDMIERVVLNLISNSVKYKKNGKGNIQVTVQDKEDKVLISVKDNGIGIPKNIQKNVFNRFVQSNRKEYDLTTCSSGIGLALVKSIIDMHEGNIKINSEENKGTEIIFELPSKKIKESDKCKEIYTKNIGQNVKIEFPEIYDSVI</sequence>
<dbReference type="Gene3D" id="3.30.565.10">
    <property type="entry name" value="Histidine kinase-like ATPase, C-terminal domain"/>
    <property type="match status" value="1"/>
</dbReference>
<reference evidence="11 12" key="1">
    <citation type="submission" date="2016-12" db="EMBL/GenBank/DDBJ databases">
        <title>Clostridium tepidum sp. nov., a close relative of Clostridium sporogenes and Clostridium botulinum Group I.</title>
        <authorList>
            <person name="Dobritsa A.P."/>
            <person name="Kutumbaka K.K."/>
            <person name="Werner K."/>
            <person name="Wiedmann M."/>
            <person name="Asmus A."/>
            <person name="Samadpour M."/>
        </authorList>
    </citation>
    <scope>NUCLEOTIDE SEQUENCE [LARGE SCALE GENOMIC DNA]</scope>
    <source>
        <strain evidence="11 12">IEH 97212</strain>
    </source>
</reference>
<dbReference type="OrthoDB" id="9813394at2"/>
<dbReference type="SMART" id="SM00388">
    <property type="entry name" value="HisKA"/>
    <property type="match status" value="1"/>
</dbReference>
<evidence type="ECO:0000256" key="1">
    <source>
        <dbReference type="ARBA" id="ARBA00000085"/>
    </source>
</evidence>
<dbReference type="SMART" id="SM00387">
    <property type="entry name" value="HATPase_c"/>
    <property type="match status" value="1"/>
</dbReference>
<evidence type="ECO:0000256" key="4">
    <source>
        <dbReference type="ARBA" id="ARBA00022553"/>
    </source>
</evidence>
<dbReference type="SUPFAM" id="SSF55874">
    <property type="entry name" value="ATPase domain of HSP90 chaperone/DNA topoisomerase II/histidine kinase"/>
    <property type="match status" value="1"/>
</dbReference>
<keyword evidence="8" id="KW-0175">Coiled coil</keyword>
<keyword evidence="9" id="KW-1133">Transmembrane helix</keyword>
<dbReference type="SUPFAM" id="SSF47384">
    <property type="entry name" value="Homodimeric domain of signal transducing histidine kinase"/>
    <property type="match status" value="1"/>
</dbReference>
<keyword evidence="9" id="KW-0812">Transmembrane</keyword>
<dbReference type="CDD" id="cd00075">
    <property type="entry name" value="HATPase"/>
    <property type="match status" value="1"/>
</dbReference>
<dbReference type="InterPro" id="IPR003594">
    <property type="entry name" value="HATPase_dom"/>
</dbReference>
<evidence type="ECO:0000313" key="11">
    <source>
        <dbReference type="EMBL" id="OOO63857.1"/>
    </source>
</evidence>
<name>A0A1S9I0M2_9CLOT</name>
<feature type="domain" description="Histidine kinase" evidence="10">
    <location>
        <begin position="250"/>
        <end position="471"/>
    </location>
</feature>
<evidence type="ECO:0000256" key="2">
    <source>
        <dbReference type="ARBA" id="ARBA00004370"/>
    </source>
</evidence>
<dbReference type="RefSeq" id="WP_078054803.1">
    <property type="nucleotide sequence ID" value="NZ_JADPGM010000005.1"/>
</dbReference>
<protein>
    <recommendedName>
        <fullName evidence="3">histidine kinase</fullName>
        <ecNumber evidence="3">2.7.13.3</ecNumber>
    </recommendedName>
</protein>
<evidence type="ECO:0000256" key="9">
    <source>
        <dbReference type="SAM" id="Phobius"/>
    </source>
</evidence>
<dbReference type="AlphaFoldDB" id="A0A1S9I0M2"/>
<feature type="transmembrane region" description="Helical" evidence="9">
    <location>
        <begin position="44"/>
        <end position="64"/>
    </location>
</feature>
<dbReference type="Gene3D" id="1.10.287.130">
    <property type="match status" value="1"/>
</dbReference>
<keyword evidence="4" id="KW-0597">Phosphoprotein</keyword>
<dbReference type="PRINTS" id="PR00344">
    <property type="entry name" value="BCTRLSENSOR"/>
</dbReference>
<keyword evidence="9" id="KW-0472">Membrane</keyword>
<dbReference type="InterPro" id="IPR036890">
    <property type="entry name" value="HATPase_C_sf"/>
</dbReference>
<feature type="coiled-coil region" evidence="8">
    <location>
        <begin position="196"/>
        <end position="244"/>
    </location>
</feature>
<gene>
    <name evidence="11" type="ORF">BS638_13230</name>
</gene>
<evidence type="ECO:0000313" key="12">
    <source>
        <dbReference type="Proteomes" id="UP000190256"/>
    </source>
</evidence>
<dbReference type="PANTHER" id="PTHR43547:SF2">
    <property type="entry name" value="HYBRID SIGNAL TRANSDUCTION HISTIDINE KINASE C"/>
    <property type="match status" value="1"/>
</dbReference>
<accession>A0A1S9I0M2</accession>
<dbReference type="InterPro" id="IPR004358">
    <property type="entry name" value="Sig_transdc_His_kin-like_C"/>
</dbReference>
<comment type="caution">
    <text evidence="11">The sequence shown here is derived from an EMBL/GenBank/DDBJ whole genome shotgun (WGS) entry which is preliminary data.</text>
</comment>
<keyword evidence="7" id="KW-0902">Two-component regulatory system</keyword>
<dbReference type="InterPro" id="IPR036097">
    <property type="entry name" value="HisK_dim/P_sf"/>
</dbReference>
<dbReference type="CDD" id="cd00082">
    <property type="entry name" value="HisKA"/>
    <property type="match status" value="1"/>
</dbReference>
<comment type="catalytic activity">
    <reaction evidence="1">
        <text>ATP + protein L-histidine = ADP + protein N-phospho-L-histidine.</text>
        <dbReference type="EC" id="2.7.13.3"/>
    </reaction>
</comment>
<dbReference type="PANTHER" id="PTHR43547">
    <property type="entry name" value="TWO-COMPONENT HISTIDINE KINASE"/>
    <property type="match status" value="1"/>
</dbReference>
<evidence type="ECO:0000256" key="3">
    <source>
        <dbReference type="ARBA" id="ARBA00012438"/>
    </source>
</evidence>
<evidence type="ECO:0000256" key="6">
    <source>
        <dbReference type="ARBA" id="ARBA00022777"/>
    </source>
</evidence>
<evidence type="ECO:0000259" key="10">
    <source>
        <dbReference type="PROSITE" id="PS50109"/>
    </source>
</evidence>
<evidence type="ECO:0000256" key="5">
    <source>
        <dbReference type="ARBA" id="ARBA00022679"/>
    </source>
</evidence>
<dbReference type="InterPro" id="IPR005467">
    <property type="entry name" value="His_kinase_dom"/>
</dbReference>
<dbReference type="EC" id="2.7.13.3" evidence="3"/>
<dbReference type="PROSITE" id="PS50109">
    <property type="entry name" value="HIS_KIN"/>
    <property type="match status" value="1"/>
</dbReference>
<organism evidence="11 12">
    <name type="scientific">Clostridium tepidum</name>
    <dbReference type="NCBI Taxonomy" id="1962263"/>
    <lineage>
        <taxon>Bacteria</taxon>
        <taxon>Bacillati</taxon>
        <taxon>Bacillota</taxon>
        <taxon>Clostridia</taxon>
        <taxon>Eubacteriales</taxon>
        <taxon>Clostridiaceae</taxon>
        <taxon>Clostridium</taxon>
    </lineage>
</organism>
<evidence type="ECO:0000256" key="8">
    <source>
        <dbReference type="SAM" id="Coils"/>
    </source>
</evidence>
<dbReference type="Proteomes" id="UP000190256">
    <property type="component" value="Unassembled WGS sequence"/>
</dbReference>
<comment type="subcellular location">
    <subcellularLocation>
        <location evidence="2">Membrane</location>
    </subcellularLocation>
</comment>
<dbReference type="Pfam" id="PF02518">
    <property type="entry name" value="HATPase_c"/>
    <property type="match status" value="1"/>
</dbReference>
<dbReference type="EMBL" id="MRAE01000056">
    <property type="protein sequence ID" value="OOO63857.1"/>
    <property type="molecule type" value="Genomic_DNA"/>
</dbReference>
<proteinExistence type="predicted"/>
<evidence type="ECO:0000256" key="7">
    <source>
        <dbReference type="ARBA" id="ARBA00023012"/>
    </source>
</evidence>